<comment type="caution">
    <text evidence="1">The sequence shown here is derived from an EMBL/GenBank/DDBJ whole genome shotgun (WGS) entry which is preliminary data.</text>
</comment>
<name>A0A3D8PI16_9BACI</name>
<dbReference type="OrthoDB" id="64188at2"/>
<protein>
    <submittedName>
        <fullName evidence="1">Uncharacterized protein</fullName>
    </submittedName>
</protein>
<accession>A0A3D8PI16</accession>
<evidence type="ECO:0000313" key="2">
    <source>
        <dbReference type="Proteomes" id="UP000256520"/>
    </source>
</evidence>
<evidence type="ECO:0000313" key="1">
    <source>
        <dbReference type="EMBL" id="RDW15127.1"/>
    </source>
</evidence>
<dbReference type="EMBL" id="PIOD01000026">
    <property type="protein sequence ID" value="RDW15127.1"/>
    <property type="molecule type" value="Genomic_DNA"/>
</dbReference>
<sequence>MEILLVKVLVIEEAEIKLVIGTGEYHNNPGWLHTQEEELNLIDEDTKNKRFENNSIPAILAEHVREHLIYAEGIVFAKMCYKFLIPSGYLRCAVPDGFFQDDTYQNIVKIGGPAKLI</sequence>
<dbReference type="Proteomes" id="UP000256520">
    <property type="component" value="Unassembled WGS sequence"/>
</dbReference>
<reference evidence="2" key="1">
    <citation type="submission" date="2017-11" db="EMBL/GenBank/DDBJ databases">
        <authorList>
            <person name="Zhu W."/>
        </authorList>
    </citation>
    <scope>NUCLEOTIDE SEQUENCE [LARGE SCALE GENOMIC DNA]</scope>
    <source>
        <strain evidence="2">CAU 1051</strain>
    </source>
</reference>
<keyword evidence="2" id="KW-1185">Reference proteome</keyword>
<dbReference type="AlphaFoldDB" id="A0A3D8PI16"/>
<proteinExistence type="predicted"/>
<gene>
    <name evidence="1" type="ORF">CWR45_18340</name>
</gene>
<organism evidence="1 2">
    <name type="scientific">Oceanobacillus chungangensis</name>
    <dbReference type="NCBI Taxonomy" id="1229152"/>
    <lineage>
        <taxon>Bacteria</taxon>
        <taxon>Bacillati</taxon>
        <taxon>Bacillota</taxon>
        <taxon>Bacilli</taxon>
        <taxon>Bacillales</taxon>
        <taxon>Bacillaceae</taxon>
        <taxon>Oceanobacillus</taxon>
    </lineage>
</organism>